<feature type="transmembrane region" description="Helical" evidence="1">
    <location>
        <begin position="6"/>
        <end position="23"/>
    </location>
</feature>
<keyword evidence="1" id="KW-0472">Membrane</keyword>
<sequence length="340" mass="38301">MKITELGIVFVLIFFPIFFMLTLHTNDAEKATLLATRYQTALQTAVMDAGSVMHQNEKQHAEAAYDSAKFVKADKELALSTFTQTMALNMGIQDDLSAIQHMFDYIPAIVVLDYDGYYIFAKENEMTGDMQQSFRQVWSPKRPYTYSDQDGNSINFTLDRYVYAYDANAGKWIEGFQHELAARTTIGLLQDSTVFEQVRRSRIVTRVQDELAEVINRHNEFARKNGVSYVFTMPLISQEDWYNSINDVGIIAFMQGIAAGDQRINNFAIGGGRLVKKTAIVGGFDPATGIKYHYPATCNAGFHAQEVFTTARQAAAEGYFEYDCSAQFSLLSENTEPVLK</sequence>
<accession>A0A2V4VAL5</accession>
<reference evidence="3 5" key="2">
    <citation type="submission" date="2020-06" db="EMBL/GenBank/DDBJ databases">
        <title>Complete genome of Paenibacillus barcinonensis KACC11450.</title>
        <authorList>
            <person name="Kim M."/>
            <person name="Park Y.-J."/>
            <person name="Shin J.-H."/>
        </authorList>
    </citation>
    <scope>NUCLEOTIDE SEQUENCE [LARGE SCALE GENOMIC DNA]</scope>
    <source>
        <strain evidence="3 5">KACC11450</strain>
    </source>
</reference>
<dbReference type="EMBL" id="QJSW01000006">
    <property type="protein sequence ID" value="PYE49237.1"/>
    <property type="molecule type" value="Genomic_DNA"/>
</dbReference>
<dbReference type="AlphaFoldDB" id="A0A2V4VAL5"/>
<keyword evidence="5" id="KW-1185">Reference proteome</keyword>
<organism evidence="2 4">
    <name type="scientific">Paenibacillus barcinonensis</name>
    <dbReference type="NCBI Taxonomy" id="198119"/>
    <lineage>
        <taxon>Bacteria</taxon>
        <taxon>Bacillati</taxon>
        <taxon>Bacillota</taxon>
        <taxon>Bacilli</taxon>
        <taxon>Bacillales</taxon>
        <taxon>Paenibacillaceae</taxon>
        <taxon>Paenibacillus</taxon>
    </lineage>
</organism>
<gene>
    <name evidence="2" type="ORF">DFQ00_106220</name>
    <name evidence="3" type="ORF">HUB98_03485</name>
</gene>
<dbReference type="EMBL" id="CP054614">
    <property type="protein sequence ID" value="QKS55468.1"/>
    <property type="molecule type" value="Genomic_DNA"/>
</dbReference>
<evidence type="ECO:0000313" key="4">
    <source>
        <dbReference type="Proteomes" id="UP000247790"/>
    </source>
</evidence>
<evidence type="ECO:0000256" key="1">
    <source>
        <dbReference type="SAM" id="Phobius"/>
    </source>
</evidence>
<evidence type="ECO:0000313" key="5">
    <source>
        <dbReference type="Proteomes" id="UP000509327"/>
    </source>
</evidence>
<dbReference type="OrthoDB" id="1985886at2"/>
<keyword evidence="1" id="KW-0812">Transmembrane</keyword>
<name>A0A2V4VAL5_PAEBA</name>
<protein>
    <submittedName>
        <fullName evidence="2">Uncharacterized protein</fullName>
    </submittedName>
</protein>
<reference evidence="2 4" key="1">
    <citation type="submission" date="2018-06" db="EMBL/GenBank/DDBJ databases">
        <title>Genomic Encyclopedia of Type Strains, Phase III (KMG-III): the genomes of soil and plant-associated and newly described type strains.</title>
        <authorList>
            <person name="Whitman W."/>
        </authorList>
    </citation>
    <scope>NUCLEOTIDE SEQUENCE [LARGE SCALE GENOMIC DNA]</scope>
    <source>
        <strain evidence="2 4">CECT 7022</strain>
    </source>
</reference>
<proteinExistence type="predicted"/>
<dbReference type="Proteomes" id="UP000509327">
    <property type="component" value="Chromosome"/>
</dbReference>
<dbReference type="Proteomes" id="UP000247790">
    <property type="component" value="Unassembled WGS sequence"/>
</dbReference>
<keyword evidence="1" id="KW-1133">Transmembrane helix</keyword>
<evidence type="ECO:0000313" key="2">
    <source>
        <dbReference type="EMBL" id="PYE49237.1"/>
    </source>
</evidence>
<evidence type="ECO:0000313" key="3">
    <source>
        <dbReference type="EMBL" id="QKS55468.1"/>
    </source>
</evidence>
<dbReference type="RefSeq" id="WP_110896756.1">
    <property type="nucleotide sequence ID" value="NZ_CP054614.1"/>
</dbReference>